<dbReference type="GO" id="GO:0005543">
    <property type="term" value="F:phospholipid binding"/>
    <property type="evidence" value="ECO:0007669"/>
    <property type="project" value="TreeGrafter"/>
</dbReference>
<name>A0A918JJA7_9BURK</name>
<dbReference type="RefSeq" id="WP_189384380.1">
    <property type="nucleotide sequence ID" value="NZ_BAABFY010000055.1"/>
</dbReference>
<protein>
    <submittedName>
        <fullName evidence="2">Outer membrane lipid asymmetry maintenance protein MlaD</fullName>
    </submittedName>
</protein>
<dbReference type="InterPro" id="IPR030970">
    <property type="entry name" value="ABC_MlaD"/>
</dbReference>
<dbReference type="Proteomes" id="UP000608345">
    <property type="component" value="Unassembled WGS sequence"/>
</dbReference>
<evidence type="ECO:0000313" key="2">
    <source>
        <dbReference type="EMBL" id="GGW82345.1"/>
    </source>
</evidence>
<dbReference type="AlphaFoldDB" id="A0A918JJA7"/>
<accession>A0A918JJA7</accession>
<dbReference type="PANTHER" id="PTHR33371">
    <property type="entry name" value="INTERMEMBRANE PHOSPHOLIPID TRANSPORT SYSTEM BINDING PROTEIN MLAD-RELATED"/>
    <property type="match status" value="1"/>
</dbReference>
<dbReference type="GO" id="GO:0005548">
    <property type="term" value="F:phospholipid transporter activity"/>
    <property type="evidence" value="ECO:0007669"/>
    <property type="project" value="TreeGrafter"/>
</dbReference>
<dbReference type="InterPro" id="IPR003399">
    <property type="entry name" value="Mce/MlaD"/>
</dbReference>
<evidence type="ECO:0000259" key="1">
    <source>
        <dbReference type="Pfam" id="PF02470"/>
    </source>
</evidence>
<reference evidence="2" key="1">
    <citation type="journal article" date="2014" name="Int. J. Syst. Evol. Microbiol.">
        <title>Complete genome sequence of Corynebacterium casei LMG S-19264T (=DSM 44701T), isolated from a smear-ripened cheese.</title>
        <authorList>
            <consortium name="US DOE Joint Genome Institute (JGI-PGF)"/>
            <person name="Walter F."/>
            <person name="Albersmeier A."/>
            <person name="Kalinowski J."/>
            <person name="Ruckert C."/>
        </authorList>
    </citation>
    <scope>NUCLEOTIDE SEQUENCE</scope>
    <source>
        <strain evidence="2">KCTC 23732</strain>
    </source>
</reference>
<sequence>MSKKTDFLVGLFVLLGAVALMFMALRAGNLSSFSFEPTYTVSAKFDNVGALKTRAAVKSNGVVVGRVKNIQFDNREFKAVVELSLETRYQFPLDSSASIMTAGLLGEQYIGLTPGAEESNLVNGSEIMFTQGAVVLEELISKFLFSSAEKEGSSGNGQ</sequence>
<dbReference type="Pfam" id="PF02470">
    <property type="entry name" value="MlaD"/>
    <property type="match status" value="1"/>
</dbReference>
<comment type="caution">
    <text evidence="2">The sequence shown here is derived from an EMBL/GenBank/DDBJ whole genome shotgun (WGS) entry which is preliminary data.</text>
</comment>
<dbReference type="PANTHER" id="PTHR33371:SF4">
    <property type="entry name" value="INTERMEMBRANE PHOSPHOLIPID TRANSPORT SYSTEM BINDING PROTEIN MLAD"/>
    <property type="match status" value="1"/>
</dbReference>
<dbReference type="NCBIfam" id="TIGR04430">
    <property type="entry name" value="OM_asym_MlaD"/>
    <property type="match status" value="1"/>
</dbReference>
<dbReference type="InterPro" id="IPR052336">
    <property type="entry name" value="MlaD_Phospholipid_Transporter"/>
</dbReference>
<dbReference type="EMBL" id="BMYS01000005">
    <property type="protein sequence ID" value="GGW82345.1"/>
    <property type="molecule type" value="Genomic_DNA"/>
</dbReference>
<reference evidence="2" key="2">
    <citation type="submission" date="2020-09" db="EMBL/GenBank/DDBJ databases">
        <authorList>
            <person name="Sun Q."/>
            <person name="Kim S."/>
        </authorList>
    </citation>
    <scope>NUCLEOTIDE SEQUENCE</scope>
    <source>
        <strain evidence="2">KCTC 23732</strain>
    </source>
</reference>
<proteinExistence type="predicted"/>
<keyword evidence="3" id="KW-1185">Reference proteome</keyword>
<evidence type="ECO:0000313" key="3">
    <source>
        <dbReference type="Proteomes" id="UP000608345"/>
    </source>
</evidence>
<gene>
    <name evidence="2" type="ORF">GCM10011450_10210</name>
</gene>
<feature type="domain" description="Mce/MlaD" evidence="1">
    <location>
        <begin position="37"/>
        <end position="115"/>
    </location>
</feature>
<organism evidence="2 3">
    <name type="scientific">Advenella faeciporci</name>
    <dbReference type="NCBI Taxonomy" id="797535"/>
    <lineage>
        <taxon>Bacteria</taxon>
        <taxon>Pseudomonadati</taxon>
        <taxon>Pseudomonadota</taxon>
        <taxon>Betaproteobacteria</taxon>
        <taxon>Burkholderiales</taxon>
        <taxon>Alcaligenaceae</taxon>
    </lineage>
</organism>